<evidence type="ECO:0000256" key="1">
    <source>
        <dbReference type="ARBA" id="ARBA00010928"/>
    </source>
</evidence>
<dbReference type="SUPFAM" id="SSF55347">
    <property type="entry name" value="Glyceraldehyde-3-phosphate dehydrogenase-like, C-terminal domain"/>
    <property type="match status" value="1"/>
</dbReference>
<dbReference type="Proteomes" id="UP000319257">
    <property type="component" value="Unassembled WGS sequence"/>
</dbReference>
<comment type="caution">
    <text evidence="3">The sequence shown here is derived from an EMBL/GenBank/DDBJ whole genome shotgun (WGS) entry which is preliminary data.</text>
</comment>
<accession>A0A507BCS3</accession>
<dbReference type="Pfam" id="PF22725">
    <property type="entry name" value="GFO_IDH_MocA_C3"/>
    <property type="match status" value="1"/>
</dbReference>
<sequence length="146" mass="16435">MYGNFSIKNLATYVRPALLARKHVLSEKPAVGENVKDSVALIKWHDSFGLIPSTVHWYQPWPDTEWRNQPTHQGGFLLDGGVHYMAGLRDLLASQPRNEIARVSAFTIQLQEHLPPVDATNVVIRTKSDITGSFQISVRTTLREDS</sequence>
<proteinExistence type="inferred from homology"/>
<dbReference type="AlphaFoldDB" id="A0A507BCS3"/>
<keyword evidence="4" id="KW-1185">Reference proteome</keyword>
<gene>
    <name evidence="3" type="ORF">E0L32_003758</name>
</gene>
<name>A0A507BCS3_9PEZI</name>
<feature type="domain" description="GFO/IDH/MocA-like oxidoreductase" evidence="2">
    <location>
        <begin position="55"/>
        <end position="143"/>
    </location>
</feature>
<dbReference type="InterPro" id="IPR055170">
    <property type="entry name" value="GFO_IDH_MocA-like_dom"/>
</dbReference>
<dbReference type="STRING" id="1093900.A0A507BCS3"/>
<evidence type="ECO:0000313" key="3">
    <source>
        <dbReference type="EMBL" id="TPX16464.1"/>
    </source>
</evidence>
<reference evidence="3 4" key="1">
    <citation type="submission" date="2019-06" db="EMBL/GenBank/DDBJ databases">
        <title>Draft genome sequence of the filamentous fungus Phialemoniopsis curvata isolated from diesel fuel.</title>
        <authorList>
            <person name="Varaljay V.A."/>
            <person name="Lyon W.J."/>
            <person name="Crouch A.L."/>
            <person name="Drake C.E."/>
            <person name="Hollomon J.M."/>
            <person name="Nadeau L.J."/>
            <person name="Nunn H.S."/>
            <person name="Stevenson B.S."/>
            <person name="Bojanowski C.L."/>
            <person name="Crookes-Goodson W.J."/>
        </authorList>
    </citation>
    <scope>NUCLEOTIDE SEQUENCE [LARGE SCALE GENOMIC DNA]</scope>
    <source>
        <strain evidence="3 4">D216</strain>
    </source>
</reference>
<evidence type="ECO:0000259" key="2">
    <source>
        <dbReference type="Pfam" id="PF22725"/>
    </source>
</evidence>
<organism evidence="3 4">
    <name type="scientific">Thyridium curvatum</name>
    <dbReference type="NCBI Taxonomy" id="1093900"/>
    <lineage>
        <taxon>Eukaryota</taxon>
        <taxon>Fungi</taxon>
        <taxon>Dikarya</taxon>
        <taxon>Ascomycota</taxon>
        <taxon>Pezizomycotina</taxon>
        <taxon>Sordariomycetes</taxon>
        <taxon>Sordariomycetidae</taxon>
        <taxon>Thyridiales</taxon>
        <taxon>Thyridiaceae</taxon>
        <taxon>Thyridium</taxon>
    </lineage>
</organism>
<dbReference type="RefSeq" id="XP_030998175.1">
    <property type="nucleotide sequence ID" value="XM_031138093.1"/>
</dbReference>
<dbReference type="Gene3D" id="3.30.360.10">
    <property type="entry name" value="Dihydrodipicolinate Reductase, domain 2"/>
    <property type="match status" value="1"/>
</dbReference>
<evidence type="ECO:0000313" key="4">
    <source>
        <dbReference type="Proteomes" id="UP000319257"/>
    </source>
</evidence>
<dbReference type="OrthoDB" id="64915at2759"/>
<comment type="similarity">
    <text evidence="1">Belongs to the Gfo/Idh/MocA family.</text>
</comment>
<protein>
    <recommendedName>
        <fullName evidence="2">GFO/IDH/MocA-like oxidoreductase domain-containing protein</fullName>
    </recommendedName>
</protein>
<dbReference type="GeneID" id="41971205"/>
<dbReference type="InParanoid" id="A0A507BCS3"/>
<dbReference type="EMBL" id="SKBQ01000017">
    <property type="protein sequence ID" value="TPX16464.1"/>
    <property type="molecule type" value="Genomic_DNA"/>
</dbReference>